<evidence type="ECO:0000313" key="6">
    <source>
        <dbReference type="EMBL" id="NOL38708.1"/>
    </source>
</evidence>
<keyword evidence="4" id="KW-0175">Coiled coil</keyword>
<evidence type="ECO:0000259" key="5">
    <source>
        <dbReference type="PROSITE" id="PS50937"/>
    </source>
</evidence>
<dbReference type="Proteomes" id="UP000534306">
    <property type="component" value="Unassembled WGS sequence"/>
</dbReference>
<protein>
    <submittedName>
        <fullName evidence="6">MerR family transcriptional regulator</fullName>
    </submittedName>
</protein>
<dbReference type="PROSITE" id="PS50937">
    <property type="entry name" value="HTH_MERR_2"/>
    <property type="match status" value="1"/>
</dbReference>
<dbReference type="SMART" id="SM00422">
    <property type="entry name" value="HTH_MERR"/>
    <property type="match status" value="1"/>
</dbReference>
<reference evidence="6 7" key="1">
    <citation type="submission" date="2020-05" db="EMBL/GenBank/DDBJ databases">
        <title>Genome sequence of Kribbella sandramycini ATCC 39419.</title>
        <authorList>
            <person name="Maclea K.S."/>
            <person name="Fair J.L."/>
        </authorList>
    </citation>
    <scope>NUCLEOTIDE SEQUENCE [LARGE SCALE GENOMIC DNA]</scope>
    <source>
        <strain evidence="6 7">ATCC 39419</strain>
    </source>
</reference>
<dbReference type="InterPro" id="IPR047057">
    <property type="entry name" value="MerR_fam"/>
</dbReference>
<dbReference type="Gene3D" id="1.10.1660.10">
    <property type="match status" value="1"/>
</dbReference>
<keyword evidence="7" id="KW-1185">Reference proteome</keyword>
<keyword evidence="3" id="KW-0804">Transcription</keyword>
<evidence type="ECO:0000256" key="1">
    <source>
        <dbReference type="ARBA" id="ARBA00023015"/>
    </source>
</evidence>
<keyword evidence="1" id="KW-0805">Transcription regulation</keyword>
<dbReference type="PANTHER" id="PTHR30204">
    <property type="entry name" value="REDOX-CYCLING DRUG-SENSING TRANSCRIPTIONAL ACTIVATOR SOXR"/>
    <property type="match status" value="1"/>
</dbReference>
<evidence type="ECO:0000256" key="3">
    <source>
        <dbReference type="ARBA" id="ARBA00023163"/>
    </source>
</evidence>
<evidence type="ECO:0000256" key="2">
    <source>
        <dbReference type="ARBA" id="ARBA00023125"/>
    </source>
</evidence>
<dbReference type="PANTHER" id="PTHR30204:SF94">
    <property type="entry name" value="HEAVY METAL-DEPENDENT TRANSCRIPTIONAL REGULATOR HI_0293-RELATED"/>
    <property type="match status" value="1"/>
</dbReference>
<dbReference type="EMBL" id="JABJRC010000001">
    <property type="protein sequence ID" value="NOL38708.1"/>
    <property type="molecule type" value="Genomic_DNA"/>
</dbReference>
<organism evidence="6 7">
    <name type="scientific">Kribbella sandramycini</name>
    <dbReference type="NCBI Taxonomy" id="60450"/>
    <lineage>
        <taxon>Bacteria</taxon>
        <taxon>Bacillati</taxon>
        <taxon>Actinomycetota</taxon>
        <taxon>Actinomycetes</taxon>
        <taxon>Propionibacteriales</taxon>
        <taxon>Kribbellaceae</taxon>
        <taxon>Kribbella</taxon>
    </lineage>
</organism>
<dbReference type="InterPro" id="IPR009061">
    <property type="entry name" value="DNA-bd_dom_put_sf"/>
</dbReference>
<dbReference type="PRINTS" id="PR00040">
    <property type="entry name" value="HTHMERR"/>
</dbReference>
<evidence type="ECO:0000313" key="7">
    <source>
        <dbReference type="Proteomes" id="UP000534306"/>
    </source>
</evidence>
<feature type="domain" description="HTH merR-type" evidence="5">
    <location>
        <begin position="18"/>
        <end position="69"/>
    </location>
</feature>
<dbReference type="GO" id="GO:0003700">
    <property type="term" value="F:DNA-binding transcription factor activity"/>
    <property type="evidence" value="ECO:0007669"/>
    <property type="project" value="InterPro"/>
</dbReference>
<dbReference type="InterPro" id="IPR000551">
    <property type="entry name" value="MerR-type_HTH_dom"/>
</dbReference>
<keyword evidence="2" id="KW-0238">DNA-binding</keyword>
<feature type="coiled-coil region" evidence="4">
    <location>
        <begin position="95"/>
        <end position="122"/>
    </location>
</feature>
<accession>A0A7Y4KU13</accession>
<name>A0A7Y4KU13_9ACTN</name>
<sequence>MGGGFSVGERRRDADRDLAAAAGVTVKAVRYYEGQGLLKPRRAANGYRVYDAEDVVIVREVKALLSLGLTAEQTYPFIECLRAGNDRADVCPASLTAYRIRIAEVEQRIDELTALRERLTGLLTDAESWRTNE</sequence>
<dbReference type="Pfam" id="PF13411">
    <property type="entry name" value="MerR_1"/>
    <property type="match status" value="1"/>
</dbReference>
<evidence type="ECO:0000256" key="4">
    <source>
        <dbReference type="SAM" id="Coils"/>
    </source>
</evidence>
<dbReference type="GO" id="GO:0003677">
    <property type="term" value="F:DNA binding"/>
    <property type="evidence" value="ECO:0007669"/>
    <property type="project" value="UniProtKB-KW"/>
</dbReference>
<dbReference type="SUPFAM" id="SSF46955">
    <property type="entry name" value="Putative DNA-binding domain"/>
    <property type="match status" value="1"/>
</dbReference>
<gene>
    <name evidence="6" type="ORF">HPO96_00460</name>
</gene>
<comment type="caution">
    <text evidence="6">The sequence shown here is derived from an EMBL/GenBank/DDBJ whole genome shotgun (WGS) entry which is preliminary data.</text>
</comment>
<proteinExistence type="predicted"/>
<dbReference type="AlphaFoldDB" id="A0A7Y4KU13"/>